<feature type="region of interest" description="Disordered" evidence="1">
    <location>
        <begin position="1"/>
        <end position="51"/>
    </location>
</feature>
<gene>
    <name evidence="4" type="ORF">FB468_1482</name>
</gene>
<dbReference type="AlphaFoldDB" id="A0A542Y5W0"/>
<protein>
    <submittedName>
        <fullName evidence="4">Uncharacterized protein DUF4190</fullName>
    </submittedName>
</protein>
<dbReference type="Pfam" id="PF13828">
    <property type="entry name" value="DUF4190"/>
    <property type="match status" value="1"/>
</dbReference>
<dbReference type="EMBL" id="VFON01000001">
    <property type="protein sequence ID" value="TQL43461.1"/>
    <property type="molecule type" value="Genomic_DNA"/>
</dbReference>
<organism evidence="4 5">
    <name type="scientific">Leucobacter komagatae</name>
    <dbReference type="NCBI Taxonomy" id="55969"/>
    <lineage>
        <taxon>Bacteria</taxon>
        <taxon>Bacillati</taxon>
        <taxon>Actinomycetota</taxon>
        <taxon>Actinomycetes</taxon>
        <taxon>Micrococcales</taxon>
        <taxon>Microbacteriaceae</taxon>
        <taxon>Leucobacter</taxon>
    </lineage>
</organism>
<accession>A0A542Y5W0</accession>
<evidence type="ECO:0000256" key="2">
    <source>
        <dbReference type="SAM" id="Phobius"/>
    </source>
</evidence>
<feature type="transmembrane region" description="Helical" evidence="2">
    <location>
        <begin position="96"/>
        <end position="120"/>
    </location>
</feature>
<name>A0A542Y5W0_9MICO</name>
<dbReference type="RefSeq" id="WP_141886771.1">
    <property type="nucleotide sequence ID" value="NZ_BAAAUY010000010.1"/>
</dbReference>
<keyword evidence="5" id="KW-1185">Reference proteome</keyword>
<sequence>MTQLPPDLTPNQPPLDGNADSGASTPETAGAQVPPAQPTYEQPSYGQPAFEQPAAYQDPAYQVPAYGQPAYGQPGYPQQGYPVGTPMPQGPPPTNVFAIVGFVAVFFSGIAGVILGHIALNKIKRSGEGGRGFALAATIIGYVRIGLSVLGTILFFVFMGVFGAAAQTSGWSSDHGSEYYNGDSSETEGFDGEWDPEFGDMPWLGTENEAVCTALLAPEVSIFDDASTYYRDLLRASGDAELNTLLEELIGYADGGDVSSDEAMDKRLQAELKWSEVSSEMASVCMGER</sequence>
<keyword evidence="2" id="KW-0812">Transmembrane</keyword>
<comment type="caution">
    <text evidence="4">The sequence shown here is derived from an EMBL/GenBank/DDBJ whole genome shotgun (WGS) entry which is preliminary data.</text>
</comment>
<evidence type="ECO:0000313" key="5">
    <source>
        <dbReference type="Proteomes" id="UP000319094"/>
    </source>
</evidence>
<dbReference type="OrthoDB" id="4374883at2"/>
<feature type="transmembrane region" description="Helical" evidence="2">
    <location>
        <begin position="132"/>
        <end position="165"/>
    </location>
</feature>
<reference evidence="4 5" key="1">
    <citation type="submission" date="2019-06" db="EMBL/GenBank/DDBJ databases">
        <title>Sequencing the genomes of 1000 actinobacteria strains.</title>
        <authorList>
            <person name="Klenk H.-P."/>
        </authorList>
    </citation>
    <scope>NUCLEOTIDE SEQUENCE [LARGE SCALE GENOMIC DNA]</scope>
    <source>
        <strain evidence="4 5">DSM 8803</strain>
    </source>
</reference>
<dbReference type="InterPro" id="IPR025241">
    <property type="entry name" value="DUF4190"/>
</dbReference>
<feature type="domain" description="DUF4190" evidence="3">
    <location>
        <begin position="96"/>
        <end position="150"/>
    </location>
</feature>
<evidence type="ECO:0000313" key="4">
    <source>
        <dbReference type="EMBL" id="TQL43461.1"/>
    </source>
</evidence>
<proteinExistence type="predicted"/>
<evidence type="ECO:0000256" key="1">
    <source>
        <dbReference type="SAM" id="MobiDB-lite"/>
    </source>
</evidence>
<keyword evidence="2" id="KW-1133">Transmembrane helix</keyword>
<evidence type="ECO:0000259" key="3">
    <source>
        <dbReference type="Pfam" id="PF13828"/>
    </source>
</evidence>
<keyword evidence="2" id="KW-0472">Membrane</keyword>
<dbReference type="Proteomes" id="UP000319094">
    <property type="component" value="Unassembled WGS sequence"/>
</dbReference>